<reference evidence="2 3" key="1">
    <citation type="journal article" date="2016" name="C (Basel)">
        <title>Selective Growth of and Electricity Production by Marine Exoelectrogenic Bacteria in Self-Aggregated Hydrogel of Microbially Reduced Graphene Oxide.</title>
        <authorList>
            <person name="Yoshida N."/>
            <person name="Goto Y."/>
            <person name="Miyata Y."/>
        </authorList>
    </citation>
    <scope>NUCLEOTIDE SEQUENCE [LARGE SCALE GENOMIC DNA]</scope>
    <source>
        <strain evidence="2 3">NIT-T3</strain>
    </source>
</reference>
<keyword evidence="3" id="KW-1185">Reference proteome</keyword>
<dbReference type="InterPro" id="IPR016024">
    <property type="entry name" value="ARM-type_fold"/>
</dbReference>
<dbReference type="GO" id="GO:0016829">
    <property type="term" value="F:lyase activity"/>
    <property type="evidence" value="ECO:0007669"/>
    <property type="project" value="UniProtKB-KW"/>
</dbReference>
<dbReference type="EMBL" id="AP024355">
    <property type="protein sequence ID" value="BCR06130.1"/>
    <property type="molecule type" value="Genomic_DNA"/>
</dbReference>
<organism evidence="2 3">
    <name type="scientific">Desulfuromonas versatilis</name>
    <dbReference type="NCBI Taxonomy" id="2802975"/>
    <lineage>
        <taxon>Bacteria</taxon>
        <taxon>Pseudomonadati</taxon>
        <taxon>Thermodesulfobacteriota</taxon>
        <taxon>Desulfuromonadia</taxon>
        <taxon>Desulfuromonadales</taxon>
        <taxon>Desulfuromonadaceae</taxon>
        <taxon>Desulfuromonas</taxon>
    </lineage>
</organism>
<proteinExistence type="predicted"/>
<name>A0ABN6E1C6_9BACT</name>
<dbReference type="Gene3D" id="1.25.10.10">
    <property type="entry name" value="Leucine-rich Repeat Variant"/>
    <property type="match status" value="2"/>
</dbReference>
<dbReference type="SUPFAM" id="SSF48371">
    <property type="entry name" value="ARM repeat"/>
    <property type="match status" value="1"/>
</dbReference>
<evidence type="ECO:0000256" key="1">
    <source>
        <dbReference type="SAM" id="MobiDB-lite"/>
    </source>
</evidence>
<reference evidence="2 3" key="2">
    <citation type="journal article" date="2021" name="Int. J. Syst. Evol. Microbiol.">
        <title>Isolation and Polyphasic Characterization of Desulfuromonas versatilis sp. Nov., an Electrogenic Bacteria Capable of Versatile Metabolism Isolated from a Graphene Oxide-Reducing Enrichment Culture.</title>
        <authorList>
            <person name="Xie L."/>
            <person name="Yoshida N."/>
            <person name="Ishii S."/>
            <person name="Meng L."/>
        </authorList>
    </citation>
    <scope>NUCLEOTIDE SEQUENCE [LARGE SCALE GENOMIC DNA]</scope>
    <source>
        <strain evidence="2 3">NIT-T3</strain>
    </source>
</reference>
<dbReference type="InterPro" id="IPR004155">
    <property type="entry name" value="PBS_lyase_HEAT"/>
</dbReference>
<dbReference type="SMART" id="SM00567">
    <property type="entry name" value="EZ_HEAT"/>
    <property type="match status" value="5"/>
</dbReference>
<dbReference type="PANTHER" id="PTHR12697">
    <property type="entry name" value="PBS LYASE HEAT-LIKE PROTEIN"/>
    <property type="match status" value="1"/>
</dbReference>
<feature type="region of interest" description="Disordered" evidence="1">
    <location>
        <begin position="169"/>
        <end position="190"/>
    </location>
</feature>
<evidence type="ECO:0000313" key="3">
    <source>
        <dbReference type="Proteomes" id="UP001319827"/>
    </source>
</evidence>
<keyword evidence="2" id="KW-0456">Lyase</keyword>
<protein>
    <submittedName>
        <fullName evidence="2">PBS lyase</fullName>
    </submittedName>
</protein>
<gene>
    <name evidence="2" type="ORF">DESUT3_31990</name>
</gene>
<dbReference type="Pfam" id="PF13646">
    <property type="entry name" value="HEAT_2"/>
    <property type="match status" value="2"/>
</dbReference>
<dbReference type="RefSeq" id="WP_221249508.1">
    <property type="nucleotide sequence ID" value="NZ_AP024355.1"/>
</dbReference>
<dbReference type="Proteomes" id="UP001319827">
    <property type="component" value="Chromosome"/>
</dbReference>
<dbReference type="PANTHER" id="PTHR12697:SF38">
    <property type="entry name" value="PBS LYASE HEAT DOMAIN PROTEIN REPEAT-CONTAINING PROTEIN"/>
    <property type="match status" value="1"/>
</dbReference>
<evidence type="ECO:0000313" key="2">
    <source>
        <dbReference type="EMBL" id="BCR06130.1"/>
    </source>
</evidence>
<accession>A0ABN6E1C6</accession>
<sequence>MKEDFTGADGESANQEWLKGVENALAGLVKLVKAIGYYPPGHPALKAAVQAAAGLFEPLLGAGENLALGVRREGFLLGERPLTPQNPMLAKLASLLFARRIQRLTILPDLTPEDLRAFARCISLESAEIQRLGGIQELLYNARVSTLWVNETDLAKILAQKEILEAQKKLHGEQQDEEPLSARGPTPAARKRDLQTVLAELRTATSDARYRQLLQELVPLLRMSLSEAPPSLVVGALVLLCRNSSTPAAGKSRREYSLHALNQLLGKELTDFLLDQLCGRSTPEKLRDAVFHILVYLREKVVPEIMERLTEEGEARARKILSAALVRQGRAAVPILIEHLADPRWFVVRNAVGILGEIRDQGSAAHFAPLLHHKEPRVRRETLRALTRIGGRNAIDILLHTVDEEEGDLRRQALLCLGAIKDGEAIPTLVKLVQKPDLMLASIEDKKAAIRALGEIGHRDAVPTLSSILRRRRFWRRSRWDELRLYAAQALGGIGDPEASAVLETAANGRPAEVARAASQALKQIRPLSEHES</sequence>
<dbReference type="InterPro" id="IPR011989">
    <property type="entry name" value="ARM-like"/>
</dbReference>